<feature type="coiled-coil region" evidence="2">
    <location>
        <begin position="149"/>
        <end position="323"/>
    </location>
</feature>
<evidence type="ECO:0000256" key="2">
    <source>
        <dbReference type="SAM" id="Coils"/>
    </source>
</evidence>
<evidence type="ECO:0000259" key="4">
    <source>
        <dbReference type="Pfam" id="PF09727"/>
    </source>
</evidence>
<evidence type="ECO:0000256" key="3">
    <source>
        <dbReference type="SAM" id="MobiDB-lite"/>
    </source>
</evidence>
<accession>A0A226E5S7</accession>
<sequence>MSGSMSTTMTTSAGGGEGDDMDKVLTSYFDKTVNSNTIKEKPTPSSELSKGDLLKILSYLEGEVQARDVVIATLKCERVKRLLSDNKYILTSDPSPFAALKRDSFATYVNPADSKEDIELVRLWENQKVSLQSILRKQRAAMKHIHKILEDSETMHRKMAEELEEEKEKNASMKDGAKLKEELEIERQLRARLEKELKETQDAHDEEKNKHKSIVLLLLTERKRILKQLVEERKRSADLLVMIEEEKRQALSMAEGLEEESQKALRMEAEIERQAAGFRVDRDRLTARIRIEEERRIETENQLKALRIEVESLRKQLAEAHSVAMFQANIVNNSSGSSSSKKTSTTVVRPTATVSSVPVAQPTTGIAKPVTATVVSPLNNAVSSPVSNSVLQTKPPSSSSEKSGGGSLLAKKYSVGPKPVPPPVPPNKPSVPPKSGSLTAKIHAAKLEQQIT</sequence>
<feature type="region of interest" description="Disordered" evidence="3">
    <location>
        <begin position="1"/>
        <end position="21"/>
    </location>
</feature>
<feature type="compositionally biased region" description="Low complexity" evidence="3">
    <location>
        <begin position="381"/>
        <end position="417"/>
    </location>
</feature>
<dbReference type="OMA" id="QMFVTMA"/>
<proteinExistence type="predicted"/>
<feature type="domain" description="Cortactin-binding protein-2 N-terminal" evidence="4">
    <location>
        <begin position="47"/>
        <end position="224"/>
    </location>
</feature>
<dbReference type="InterPro" id="IPR019131">
    <property type="entry name" value="Cortactin-binding_p2_N"/>
</dbReference>
<dbReference type="PANTHER" id="PTHR23166">
    <property type="entry name" value="FILAMIN/GPBP-INTERACTING PROTEIN"/>
    <property type="match status" value="1"/>
</dbReference>
<evidence type="ECO:0000313" key="6">
    <source>
        <dbReference type="Proteomes" id="UP000198287"/>
    </source>
</evidence>
<reference evidence="5 6" key="1">
    <citation type="submission" date="2015-12" db="EMBL/GenBank/DDBJ databases">
        <title>The genome of Folsomia candida.</title>
        <authorList>
            <person name="Faddeeva A."/>
            <person name="Derks M.F."/>
            <person name="Anvar Y."/>
            <person name="Smit S."/>
            <person name="Van Straalen N."/>
            <person name="Roelofs D."/>
        </authorList>
    </citation>
    <scope>NUCLEOTIDE SEQUENCE [LARGE SCALE GENOMIC DNA]</scope>
    <source>
        <strain evidence="5 6">VU population</strain>
        <tissue evidence="5">Whole body</tissue>
    </source>
</reference>
<feature type="compositionally biased region" description="Low complexity" evidence="3">
    <location>
        <begin position="1"/>
        <end position="12"/>
    </location>
</feature>
<dbReference type="Pfam" id="PF09727">
    <property type="entry name" value="CortBP2"/>
    <property type="match status" value="1"/>
</dbReference>
<keyword evidence="6" id="KW-1185">Reference proteome</keyword>
<feature type="region of interest" description="Disordered" evidence="3">
    <location>
        <begin position="381"/>
        <end position="452"/>
    </location>
</feature>
<dbReference type="OrthoDB" id="6021133at2759"/>
<dbReference type="AlphaFoldDB" id="A0A226E5S7"/>
<protein>
    <submittedName>
        <fullName evidence="5">CTTNBP2 N-terminal-like protein</fullName>
    </submittedName>
</protein>
<dbReference type="Proteomes" id="UP000198287">
    <property type="component" value="Unassembled WGS sequence"/>
</dbReference>
<evidence type="ECO:0000256" key="1">
    <source>
        <dbReference type="ARBA" id="ARBA00023054"/>
    </source>
</evidence>
<dbReference type="EMBL" id="LNIX01000006">
    <property type="protein sequence ID" value="OXA52648.1"/>
    <property type="molecule type" value="Genomic_DNA"/>
</dbReference>
<dbReference type="InterPro" id="IPR050719">
    <property type="entry name" value="Cortactin-Actin_Reg"/>
</dbReference>
<feature type="compositionally biased region" description="Pro residues" evidence="3">
    <location>
        <begin position="418"/>
        <end position="432"/>
    </location>
</feature>
<gene>
    <name evidence="5" type="ORF">Fcan01_12422</name>
</gene>
<comment type="caution">
    <text evidence="5">The sequence shown here is derived from an EMBL/GenBank/DDBJ whole genome shotgun (WGS) entry which is preliminary data.</text>
</comment>
<dbReference type="PANTHER" id="PTHR23166:SF5">
    <property type="entry name" value="CTTNBP2 N-TERMINAL-LIKE PROTEIN"/>
    <property type="match status" value="1"/>
</dbReference>
<organism evidence="5 6">
    <name type="scientific">Folsomia candida</name>
    <name type="common">Springtail</name>
    <dbReference type="NCBI Taxonomy" id="158441"/>
    <lineage>
        <taxon>Eukaryota</taxon>
        <taxon>Metazoa</taxon>
        <taxon>Ecdysozoa</taxon>
        <taxon>Arthropoda</taxon>
        <taxon>Hexapoda</taxon>
        <taxon>Collembola</taxon>
        <taxon>Entomobryomorpha</taxon>
        <taxon>Isotomoidea</taxon>
        <taxon>Isotomidae</taxon>
        <taxon>Proisotominae</taxon>
        <taxon>Folsomia</taxon>
    </lineage>
</organism>
<dbReference type="STRING" id="158441.A0A226E5S7"/>
<name>A0A226E5S7_FOLCA</name>
<evidence type="ECO:0000313" key="5">
    <source>
        <dbReference type="EMBL" id="OXA52648.1"/>
    </source>
</evidence>
<keyword evidence="1 2" id="KW-0175">Coiled coil</keyword>